<dbReference type="InterPro" id="IPR004099">
    <property type="entry name" value="Pyr_nucl-diS_OxRdtase_dimer"/>
</dbReference>
<feature type="domain" description="FAD/NAD(P)-binding" evidence="6">
    <location>
        <begin position="5"/>
        <end position="324"/>
    </location>
</feature>
<dbReference type="GO" id="GO:0016152">
    <property type="term" value="F:mercury (II) reductase (NADP+) activity"/>
    <property type="evidence" value="ECO:0007669"/>
    <property type="project" value="InterPro"/>
</dbReference>
<accession>A0A1N5W4I8</accession>
<dbReference type="PRINTS" id="PR00411">
    <property type="entry name" value="PNDRDTASEI"/>
</dbReference>
<dbReference type="Gene3D" id="3.50.50.60">
    <property type="entry name" value="FAD/NAD(P)-binding domain"/>
    <property type="match status" value="2"/>
</dbReference>
<dbReference type="GO" id="GO:0003955">
    <property type="term" value="F:NAD(P)H dehydrogenase (quinone) activity"/>
    <property type="evidence" value="ECO:0007669"/>
    <property type="project" value="TreeGrafter"/>
</dbReference>
<reference evidence="7 8" key="1">
    <citation type="submission" date="2016-04" db="EMBL/GenBank/DDBJ databases">
        <authorList>
            <person name="Evans L.H."/>
            <person name="Alamgir A."/>
            <person name="Owens N."/>
            <person name="Weber N.D."/>
            <person name="Virtaneva K."/>
            <person name="Barbian K."/>
            <person name="Babar A."/>
            <person name="Rosenke K."/>
        </authorList>
    </citation>
    <scope>NUCLEOTIDE SEQUENCE [LARGE SCALE GENOMIC DNA]</scope>
    <source>
        <strain evidence="8">S5(T) (JCM 30642 \VKM B-2941)</strain>
    </source>
</reference>
<dbReference type="RefSeq" id="WP_148690049.1">
    <property type="nucleotide sequence ID" value="NZ_LT671858.1"/>
</dbReference>
<dbReference type="InterPro" id="IPR021179">
    <property type="entry name" value="Mercury_reductase_MerA"/>
</dbReference>
<keyword evidence="3" id="KW-0479">Metal-binding</keyword>
<dbReference type="EMBL" id="LT671858">
    <property type="protein sequence ID" value="SIM79305.1"/>
    <property type="molecule type" value="Genomic_DNA"/>
</dbReference>
<evidence type="ECO:0000256" key="2">
    <source>
        <dbReference type="ARBA" id="ARBA00022630"/>
    </source>
</evidence>
<dbReference type="GO" id="GO:0050787">
    <property type="term" value="P:detoxification of mercury ion"/>
    <property type="evidence" value="ECO:0007669"/>
    <property type="project" value="InterPro"/>
</dbReference>
<dbReference type="PRINTS" id="PR00368">
    <property type="entry name" value="FADPNR"/>
</dbReference>
<dbReference type="InterPro" id="IPR036188">
    <property type="entry name" value="FAD/NAD-bd_sf"/>
</dbReference>
<protein>
    <submittedName>
        <fullName evidence="7">Heavy metal reductase</fullName>
    </submittedName>
</protein>
<dbReference type="SUPFAM" id="SSF51905">
    <property type="entry name" value="FAD/NAD(P)-binding domain"/>
    <property type="match status" value="1"/>
</dbReference>
<evidence type="ECO:0000256" key="4">
    <source>
        <dbReference type="ARBA" id="ARBA00022827"/>
    </source>
</evidence>
<evidence type="ECO:0000259" key="5">
    <source>
        <dbReference type="Pfam" id="PF02852"/>
    </source>
</evidence>
<dbReference type="Pfam" id="PF02852">
    <property type="entry name" value="Pyr_redox_dim"/>
    <property type="match status" value="1"/>
</dbReference>
<dbReference type="GO" id="GO:0050660">
    <property type="term" value="F:flavin adenine dinucleotide binding"/>
    <property type="evidence" value="ECO:0007669"/>
    <property type="project" value="InterPro"/>
</dbReference>
<evidence type="ECO:0000259" key="6">
    <source>
        <dbReference type="Pfam" id="PF07992"/>
    </source>
</evidence>
<proteinExistence type="inferred from homology"/>
<name>A0A1N5W4I8_9ARCH</name>
<dbReference type="PANTHER" id="PTHR43014">
    <property type="entry name" value="MERCURIC REDUCTASE"/>
    <property type="match status" value="1"/>
</dbReference>
<evidence type="ECO:0000256" key="1">
    <source>
        <dbReference type="ARBA" id="ARBA00007532"/>
    </source>
</evidence>
<dbReference type="GO" id="GO:0045340">
    <property type="term" value="F:mercury ion binding"/>
    <property type="evidence" value="ECO:0007669"/>
    <property type="project" value="InterPro"/>
</dbReference>
<organism evidence="7 8">
    <name type="scientific">Cuniculiplasma divulgatum</name>
    <dbReference type="NCBI Taxonomy" id="1673428"/>
    <lineage>
        <taxon>Archaea</taxon>
        <taxon>Methanobacteriati</taxon>
        <taxon>Thermoplasmatota</taxon>
        <taxon>Thermoplasmata</taxon>
        <taxon>Thermoplasmatales</taxon>
        <taxon>Cuniculiplasmataceae</taxon>
        <taxon>Cuniculiplasma</taxon>
    </lineage>
</organism>
<dbReference type="Pfam" id="PF07992">
    <property type="entry name" value="Pyr_redox_2"/>
    <property type="match status" value="1"/>
</dbReference>
<dbReference type="InterPro" id="IPR023753">
    <property type="entry name" value="FAD/NAD-binding_dom"/>
</dbReference>
<evidence type="ECO:0000313" key="8">
    <source>
        <dbReference type="Proteomes" id="UP000195607"/>
    </source>
</evidence>
<dbReference type="NCBIfam" id="TIGR02053">
    <property type="entry name" value="MerA"/>
    <property type="match status" value="1"/>
</dbReference>
<dbReference type="AlphaFoldDB" id="A0A1N5W4I8"/>
<gene>
    <name evidence="7" type="ORF">CSP5_1625</name>
</gene>
<dbReference type="SUPFAM" id="SSF55424">
    <property type="entry name" value="FAD/NAD-linked reductases, dimerisation (C-terminal) domain"/>
    <property type="match status" value="1"/>
</dbReference>
<dbReference type="Gene3D" id="3.30.390.30">
    <property type="match status" value="1"/>
</dbReference>
<dbReference type="GO" id="GO:0050661">
    <property type="term" value="F:NADP binding"/>
    <property type="evidence" value="ECO:0007669"/>
    <property type="project" value="InterPro"/>
</dbReference>
<evidence type="ECO:0000313" key="7">
    <source>
        <dbReference type="EMBL" id="SIM79305.1"/>
    </source>
</evidence>
<comment type="similarity">
    <text evidence="1">Belongs to the class-I pyridine nucleotide-disulfide oxidoreductase family.</text>
</comment>
<dbReference type="PIRSF" id="PIRSF000350">
    <property type="entry name" value="Mercury_reductase_MerA"/>
    <property type="match status" value="1"/>
</dbReference>
<dbReference type="Proteomes" id="UP000195607">
    <property type="component" value="Chromosome I"/>
</dbReference>
<dbReference type="GeneID" id="41588865"/>
<keyword evidence="4" id="KW-0274">FAD</keyword>
<dbReference type="InterPro" id="IPR016156">
    <property type="entry name" value="FAD/NAD-linked_Rdtase_dimer_sf"/>
</dbReference>
<evidence type="ECO:0000256" key="3">
    <source>
        <dbReference type="ARBA" id="ARBA00022723"/>
    </source>
</evidence>
<dbReference type="PANTHER" id="PTHR43014:SF4">
    <property type="entry name" value="PYRIDINE NUCLEOTIDE-DISULFIDE OXIDOREDUCTASE RCLA-RELATED"/>
    <property type="match status" value="1"/>
</dbReference>
<dbReference type="InterPro" id="IPR001100">
    <property type="entry name" value="Pyr_nuc-diS_OxRdtase"/>
</dbReference>
<sequence length="477" mass="51131">MSKEFDLIIFGNGVAAFSAAVKASEVTSQGASIAMIGTGPLGGTCMNVGCAPSKYLLEASHQIYLPGHPKMRGLPSTKIEHDFSSIMEGLRSYVDHTRKTKFVDMLQNYPNVTVYDGLARFVDSRTVQITDQDGKVKDEITAPNVLIATGSHPTVPNIEGLMETGFLTSDSIWNIGSLPESIAIIGGGAIGLEIGQALLHFGSKVTIIEALDIILPQSEPEIGQALMLRLQQEGMNFYLGARVSSVGKESNGHKYIEFITHKGNEKIEVSEIIVATGRQPNTSNLNLEAAGVKTDGRGLIVTDARMKTTSSGIYAAGDCVSKTMFLETLAVRESIVAVGNMFGESAEINYMFAAWAVFTYPQVAGVGMTEKEFSKLKGSCSCRTSSLANTIYASITGETDGIIKITIDPETNKIVGMHIFAPNATDLIIEGAYSVRLGLTYDDIVASGRIFPSYSEGVKLGAQLFIRDVSKASCYVE</sequence>
<feature type="domain" description="Pyridine nucleotide-disulphide oxidoreductase dimerisation" evidence="5">
    <location>
        <begin position="354"/>
        <end position="459"/>
    </location>
</feature>
<keyword evidence="2" id="KW-0285">Flavoprotein</keyword>